<sequence length="102" mass="11259">HNQGSLHIPLSRWLLNGVNLFKIAGNPACNPGTSLSSSRECQTVVPEESYETNMAQCGDEKCHGNLKLNPRTCKCQQPYTGLLKFRAPSFSDLRTRGDSHKA</sequence>
<keyword evidence="2" id="KW-1185">Reference proteome</keyword>
<dbReference type="Proteomes" id="UP001234787">
    <property type="component" value="Unassembled WGS sequence"/>
</dbReference>
<feature type="non-terminal residue" evidence="1">
    <location>
        <position position="1"/>
    </location>
</feature>
<reference evidence="1" key="1">
    <citation type="submission" date="2022-12" db="EMBL/GenBank/DDBJ databases">
        <title>Chromosome-Level Genome Assembly of Japanese Cedar (Cryptomeriajaponica D. Don).</title>
        <authorList>
            <person name="Fujino T."/>
            <person name="Yamaguchi K."/>
            <person name="Yokoyama T."/>
            <person name="Hamanaka T."/>
            <person name="Harazono Y."/>
            <person name="Kamada H."/>
            <person name="Kobayashi W."/>
            <person name="Ujino-Ihara T."/>
            <person name="Uchiyama K."/>
            <person name="Matsumoto A."/>
            <person name="Izuno A."/>
            <person name="Tsumura Y."/>
            <person name="Toyoda A."/>
            <person name="Shigenobu S."/>
            <person name="Moriguchi Y."/>
            <person name="Ueno S."/>
            <person name="Kasahara M."/>
        </authorList>
    </citation>
    <scope>NUCLEOTIDE SEQUENCE</scope>
</reference>
<evidence type="ECO:0000313" key="1">
    <source>
        <dbReference type="EMBL" id="GLJ56717.1"/>
    </source>
</evidence>
<dbReference type="EMBL" id="BSEH01000036">
    <property type="protein sequence ID" value="GLJ56717.1"/>
    <property type="molecule type" value="Genomic_DNA"/>
</dbReference>
<evidence type="ECO:0000313" key="2">
    <source>
        <dbReference type="Proteomes" id="UP001234787"/>
    </source>
</evidence>
<comment type="caution">
    <text evidence="1">The sequence shown here is derived from an EMBL/GenBank/DDBJ whole genome shotgun (WGS) entry which is preliminary data.</text>
</comment>
<protein>
    <submittedName>
        <fullName evidence="1">Uncharacterized protein</fullName>
    </submittedName>
</protein>
<gene>
    <name evidence="1" type="ORF">SUGI_1252740</name>
</gene>
<name>A0AAD3NQ82_CRYJA</name>
<organism evidence="1 2">
    <name type="scientific">Cryptomeria japonica</name>
    <name type="common">Japanese cedar</name>
    <name type="synonym">Cupressus japonica</name>
    <dbReference type="NCBI Taxonomy" id="3369"/>
    <lineage>
        <taxon>Eukaryota</taxon>
        <taxon>Viridiplantae</taxon>
        <taxon>Streptophyta</taxon>
        <taxon>Embryophyta</taxon>
        <taxon>Tracheophyta</taxon>
        <taxon>Spermatophyta</taxon>
        <taxon>Pinopsida</taxon>
        <taxon>Pinidae</taxon>
        <taxon>Conifers II</taxon>
        <taxon>Cupressales</taxon>
        <taxon>Cupressaceae</taxon>
        <taxon>Cryptomeria</taxon>
    </lineage>
</organism>
<accession>A0AAD3NQ82</accession>
<dbReference type="AlphaFoldDB" id="A0AAD3NQ82"/>
<proteinExistence type="predicted"/>